<evidence type="ECO:0000313" key="2">
    <source>
        <dbReference type="EMBL" id="AFS77962.1"/>
    </source>
</evidence>
<dbReference type="HOGENOM" id="CLU_035211_2_0_9"/>
<dbReference type="Gene3D" id="3.10.310.50">
    <property type="match status" value="1"/>
</dbReference>
<dbReference type="RefSeq" id="WP_014967099.1">
    <property type="nucleotide sequence ID" value="NC_018664.1"/>
</dbReference>
<proteinExistence type="predicted"/>
<dbReference type="OrthoDB" id="9810918at2"/>
<dbReference type="EMBL" id="CP003326">
    <property type="protein sequence ID" value="AFS77962.1"/>
    <property type="molecule type" value="Genomic_DNA"/>
</dbReference>
<dbReference type="STRING" id="1128398.Curi_c09460"/>
<dbReference type="Pfam" id="PF04536">
    <property type="entry name" value="TPM_phosphatase"/>
    <property type="match status" value="1"/>
</dbReference>
<dbReference type="eggNOG" id="COG1512">
    <property type="taxonomic scope" value="Bacteria"/>
</dbReference>
<dbReference type="InterPro" id="IPR007621">
    <property type="entry name" value="TPM_dom"/>
</dbReference>
<dbReference type="AlphaFoldDB" id="K0AYU9"/>
<dbReference type="Proteomes" id="UP000006094">
    <property type="component" value="Chromosome"/>
</dbReference>
<dbReference type="PANTHER" id="PTHR30373:SF2">
    <property type="entry name" value="UPF0603 PROTEIN YGCG"/>
    <property type="match status" value="1"/>
</dbReference>
<reference evidence="2 3" key="1">
    <citation type="journal article" date="2012" name="PLoS ONE">
        <title>The purine-utilizing bacterium Clostridium acidurici 9a: a genome-guided metabolic reconsideration.</title>
        <authorList>
            <person name="Hartwich K."/>
            <person name="Poehlein A."/>
            <person name="Daniel R."/>
        </authorList>
    </citation>
    <scope>NUCLEOTIDE SEQUENCE [LARGE SCALE GENOMIC DNA]</scope>
    <source>
        <strain evidence="3">ATCC 7906 / DSM 604 / BCRC 14475 / CIP 104303 / KCTC 5404 / NCIMB 10678 / 9a</strain>
    </source>
</reference>
<accession>K0AYU9</accession>
<name>K0AYU9_GOTA9</name>
<dbReference type="PANTHER" id="PTHR30373">
    <property type="entry name" value="UPF0603 PROTEIN YGCG"/>
    <property type="match status" value="1"/>
</dbReference>
<dbReference type="KEGG" id="cad:Curi_c09460"/>
<protein>
    <recommendedName>
        <fullName evidence="1">TPM domain-containing protein</fullName>
    </recommendedName>
</protein>
<organism evidence="2 3">
    <name type="scientific">Gottschalkia acidurici (strain ATCC 7906 / DSM 604 / BCRC 14475 / CIP 104303 / KCTC 5404 / NCIMB 10678 / 9a)</name>
    <name type="common">Clostridium acidurici</name>
    <dbReference type="NCBI Taxonomy" id="1128398"/>
    <lineage>
        <taxon>Bacteria</taxon>
        <taxon>Bacillati</taxon>
        <taxon>Bacillota</taxon>
        <taxon>Tissierellia</taxon>
        <taxon>Tissierellales</taxon>
        <taxon>Gottschalkiaceae</taxon>
        <taxon>Gottschalkia</taxon>
    </lineage>
</organism>
<evidence type="ECO:0000313" key="3">
    <source>
        <dbReference type="Proteomes" id="UP000006094"/>
    </source>
</evidence>
<sequence length="259" mass="28288">MKIKNSRLLNIFLITLVLLSVVTLAYGEDLKLPKRSYDFYVYDEVGVISKDTEKHIVSVNKELYDKTGAQVVVAVVNSLQDRSKEEYATELFRKWKIGSKEKNNGILLLIAPNERELKIEVGYGLEGAITDGRAGEIRDKYITPYFKSEDYDEGILNGFNAILGYITNEYEISIEGVEPQEMPNQSRTMPNIFIIIPIFIFLIIDFTLFRGTLTIMILRVIFSGNGRGGGFGGGGFGGGSGGSRGGGGSSGGGGAGGSW</sequence>
<feature type="domain" description="TPM" evidence="1">
    <location>
        <begin position="41"/>
        <end position="163"/>
    </location>
</feature>
<keyword evidence="3" id="KW-1185">Reference proteome</keyword>
<dbReference type="PATRIC" id="fig|1128398.3.peg.945"/>
<evidence type="ECO:0000259" key="1">
    <source>
        <dbReference type="Pfam" id="PF04536"/>
    </source>
</evidence>
<gene>
    <name evidence="2" type="ordered locus">Curi_c09460</name>
</gene>